<dbReference type="eggNOG" id="COG1595">
    <property type="taxonomic scope" value="Bacteria"/>
</dbReference>
<dbReference type="GO" id="GO:0016987">
    <property type="term" value="F:sigma factor activity"/>
    <property type="evidence" value="ECO:0007669"/>
    <property type="project" value="UniProtKB-KW"/>
</dbReference>
<dbReference type="GO" id="GO:0006352">
    <property type="term" value="P:DNA-templated transcription initiation"/>
    <property type="evidence" value="ECO:0007669"/>
    <property type="project" value="InterPro"/>
</dbReference>
<keyword evidence="2" id="KW-0805">Transcription regulation</keyword>
<dbReference type="InterPro" id="IPR039425">
    <property type="entry name" value="RNA_pol_sigma-70-like"/>
</dbReference>
<dbReference type="Gene3D" id="1.10.1740.10">
    <property type="match status" value="1"/>
</dbReference>
<dbReference type="PANTHER" id="PTHR43133">
    <property type="entry name" value="RNA POLYMERASE ECF-TYPE SIGMA FACTO"/>
    <property type="match status" value="1"/>
</dbReference>
<feature type="domain" description="RNA polymerase sigma-70 region 2" evidence="5">
    <location>
        <begin position="15"/>
        <end position="82"/>
    </location>
</feature>
<dbReference type="Proteomes" id="UP000013378">
    <property type="component" value="Unassembled WGS sequence"/>
</dbReference>
<feature type="domain" description="RNA polymerase sigma factor 70 region 4 type 2" evidence="6">
    <location>
        <begin position="112"/>
        <end position="162"/>
    </location>
</feature>
<comment type="similarity">
    <text evidence="1">Belongs to the sigma-70 factor family. ECF subfamily.</text>
</comment>
<dbReference type="InterPro" id="IPR013325">
    <property type="entry name" value="RNA_pol_sigma_r2"/>
</dbReference>
<dbReference type="SUPFAM" id="SSF88659">
    <property type="entry name" value="Sigma3 and sigma4 domains of RNA polymerase sigma factors"/>
    <property type="match status" value="1"/>
</dbReference>
<keyword evidence="4" id="KW-0804">Transcription</keyword>
<evidence type="ECO:0000256" key="2">
    <source>
        <dbReference type="ARBA" id="ARBA00023015"/>
    </source>
</evidence>
<dbReference type="Pfam" id="PF04542">
    <property type="entry name" value="Sigma70_r2"/>
    <property type="match status" value="1"/>
</dbReference>
<dbReference type="GO" id="GO:0003677">
    <property type="term" value="F:DNA binding"/>
    <property type="evidence" value="ECO:0007669"/>
    <property type="project" value="InterPro"/>
</dbReference>
<dbReference type="OrthoDB" id="9784984at2"/>
<keyword evidence="8" id="KW-1185">Reference proteome</keyword>
<dbReference type="STRING" id="1304284.L21TH_2493"/>
<evidence type="ECO:0000256" key="4">
    <source>
        <dbReference type="ARBA" id="ARBA00023163"/>
    </source>
</evidence>
<name>R1CS30_9FIRM</name>
<accession>R1CS30</accession>
<dbReference type="RefSeq" id="WP_006317038.1">
    <property type="nucleotide sequence ID" value="NZ_ARZA01000269.1"/>
</dbReference>
<dbReference type="CDD" id="cd06171">
    <property type="entry name" value="Sigma70_r4"/>
    <property type="match status" value="1"/>
</dbReference>
<dbReference type="InterPro" id="IPR036388">
    <property type="entry name" value="WH-like_DNA-bd_sf"/>
</dbReference>
<dbReference type="Pfam" id="PF08281">
    <property type="entry name" value="Sigma70_r4_2"/>
    <property type="match status" value="1"/>
</dbReference>
<dbReference type="InterPro" id="IPR007627">
    <property type="entry name" value="RNA_pol_sigma70_r2"/>
</dbReference>
<dbReference type="InterPro" id="IPR013249">
    <property type="entry name" value="RNA_pol_sigma70_r4_t2"/>
</dbReference>
<evidence type="ECO:0000259" key="6">
    <source>
        <dbReference type="Pfam" id="PF08281"/>
    </source>
</evidence>
<dbReference type="PANTHER" id="PTHR43133:SF51">
    <property type="entry name" value="RNA POLYMERASE SIGMA FACTOR"/>
    <property type="match status" value="1"/>
</dbReference>
<sequence>MKHVSRLRFDFTQTYKELWPQIYKFIYYKVQNKQEAEELTQDVFQKVYKQIEKNNISENKIKAYLYTSARNTVYDTWRKRKRQPNVIMLEELKENGLEPSAKKESIEDNILVEKALEQLSETERKILKLRIIEGYKIDEVADMLDKPIGTIKSMQYRALKKLKNRLVEGGYFNE</sequence>
<dbReference type="InterPro" id="IPR013324">
    <property type="entry name" value="RNA_pol_sigma_r3/r4-like"/>
</dbReference>
<protein>
    <submittedName>
        <fullName evidence="7">Putative RNA polymerase sigma factor</fullName>
    </submittedName>
</protein>
<evidence type="ECO:0000259" key="5">
    <source>
        <dbReference type="Pfam" id="PF04542"/>
    </source>
</evidence>
<gene>
    <name evidence="7" type="ORF">L21TH_2493</name>
</gene>
<reference evidence="7 8" key="1">
    <citation type="journal article" date="2015" name="Geomicrobiol. J.">
        <title>Caldisalinibacter kiritimatiensis gen. nov., sp. nov., a moderately thermohalophilic thiosulfate-reducing bacterium from a hypersaline microbial mat.</title>
        <authorList>
            <person name="Ben Hania W."/>
            <person name="Joseph M."/>
            <person name="Fiebig A."/>
            <person name="Bunk B."/>
            <person name="Klenk H.-P."/>
            <person name="Fardeau M.-L."/>
            <person name="Spring S."/>
        </authorList>
    </citation>
    <scope>NUCLEOTIDE SEQUENCE [LARGE SCALE GENOMIC DNA]</scope>
    <source>
        <strain evidence="7 8">L21-TH-D2</strain>
    </source>
</reference>
<dbReference type="InterPro" id="IPR014284">
    <property type="entry name" value="RNA_pol_sigma-70_dom"/>
</dbReference>
<dbReference type="SUPFAM" id="SSF88946">
    <property type="entry name" value="Sigma2 domain of RNA polymerase sigma factors"/>
    <property type="match status" value="1"/>
</dbReference>
<dbReference type="Gene3D" id="1.10.10.10">
    <property type="entry name" value="Winged helix-like DNA-binding domain superfamily/Winged helix DNA-binding domain"/>
    <property type="match status" value="1"/>
</dbReference>
<comment type="caution">
    <text evidence="7">The sequence shown here is derived from an EMBL/GenBank/DDBJ whole genome shotgun (WGS) entry which is preliminary data.</text>
</comment>
<evidence type="ECO:0000256" key="1">
    <source>
        <dbReference type="ARBA" id="ARBA00010641"/>
    </source>
</evidence>
<dbReference type="EMBL" id="ARZA01000269">
    <property type="protein sequence ID" value="EOC99488.1"/>
    <property type="molecule type" value="Genomic_DNA"/>
</dbReference>
<proteinExistence type="inferred from homology"/>
<keyword evidence="3" id="KW-0731">Sigma factor</keyword>
<evidence type="ECO:0000256" key="3">
    <source>
        <dbReference type="ARBA" id="ARBA00023082"/>
    </source>
</evidence>
<evidence type="ECO:0000313" key="7">
    <source>
        <dbReference type="EMBL" id="EOC99488.1"/>
    </source>
</evidence>
<evidence type="ECO:0000313" key="8">
    <source>
        <dbReference type="Proteomes" id="UP000013378"/>
    </source>
</evidence>
<organism evidence="7 8">
    <name type="scientific">Caldisalinibacter kiritimatiensis</name>
    <dbReference type="NCBI Taxonomy" id="1304284"/>
    <lineage>
        <taxon>Bacteria</taxon>
        <taxon>Bacillati</taxon>
        <taxon>Bacillota</taxon>
        <taxon>Tissierellia</taxon>
        <taxon>Tissierellales</taxon>
        <taxon>Thermohalobacteraceae</taxon>
        <taxon>Caldisalinibacter</taxon>
    </lineage>
</organism>
<dbReference type="NCBIfam" id="TIGR02937">
    <property type="entry name" value="sigma70-ECF"/>
    <property type="match status" value="1"/>
</dbReference>
<dbReference type="AlphaFoldDB" id="R1CS30"/>